<evidence type="ECO:0000256" key="8">
    <source>
        <dbReference type="ARBA" id="ARBA00023264"/>
    </source>
</evidence>
<dbReference type="STRING" id="542762.A0A4S4DCK8"/>
<evidence type="ECO:0000313" key="14">
    <source>
        <dbReference type="Proteomes" id="UP000306102"/>
    </source>
</evidence>
<protein>
    <recommendedName>
        <fullName evidence="10">ethanolamine-phosphate cytidylyltransferase</fullName>
        <ecNumber evidence="10">2.7.7.14</ecNumber>
    </recommendedName>
    <alternativeName>
        <fullName evidence="11">CTP:phosphoethanolamine cytidylyltransferase</fullName>
    </alternativeName>
</protein>
<proteinExistence type="inferred from homology"/>
<comment type="similarity">
    <text evidence="2">Belongs to the cytidylyltransferase family.</text>
</comment>
<dbReference type="AlphaFoldDB" id="A0A4S4DCK8"/>
<evidence type="ECO:0000256" key="6">
    <source>
        <dbReference type="ARBA" id="ARBA00023098"/>
    </source>
</evidence>
<keyword evidence="3" id="KW-0444">Lipid biosynthesis</keyword>
<keyword evidence="7" id="KW-0594">Phospholipid biosynthesis</keyword>
<comment type="caution">
    <text evidence="13">The sequence shown here is derived from an EMBL/GenBank/DDBJ whole genome shotgun (WGS) entry which is preliminary data.</text>
</comment>
<evidence type="ECO:0000256" key="2">
    <source>
        <dbReference type="ARBA" id="ARBA00010101"/>
    </source>
</evidence>
<dbReference type="InterPro" id="IPR014729">
    <property type="entry name" value="Rossmann-like_a/b/a_fold"/>
</dbReference>
<evidence type="ECO:0000256" key="10">
    <source>
        <dbReference type="ARBA" id="ARBA00024221"/>
    </source>
</evidence>
<dbReference type="EMBL" id="SDRB02011711">
    <property type="protein sequence ID" value="THG00343.1"/>
    <property type="molecule type" value="Genomic_DNA"/>
</dbReference>
<dbReference type="GO" id="GO:0006646">
    <property type="term" value="P:phosphatidylethanolamine biosynthetic process"/>
    <property type="evidence" value="ECO:0007669"/>
    <property type="project" value="UniProtKB-UniPathway"/>
</dbReference>
<evidence type="ECO:0000259" key="12">
    <source>
        <dbReference type="Pfam" id="PF01467"/>
    </source>
</evidence>
<evidence type="ECO:0000256" key="7">
    <source>
        <dbReference type="ARBA" id="ARBA00023209"/>
    </source>
</evidence>
<dbReference type="Pfam" id="PF01467">
    <property type="entry name" value="CTP_transf_like"/>
    <property type="match status" value="1"/>
</dbReference>
<evidence type="ECO:0000313" key="13">
    <source>
        <dbReference type="EMBL" id="THG00343.1"/>
    </source>
</evidence>
<gene>
    <name evidence="13" type="ORF">TEA_030067</name>
</gene>
<keyword evidence="5" id="KW-0548">Nucleotidyltransferase</keyword>
<dbReference type="GO" id="GO:0004306">
    <property type="term" value="F:ethanolamine-phosphate cytidylyltransferase activity"/>
    <property type="evidence" value="ECO:0007669"/>
    <property type="project" value="UniProtKB-EC"/>
</dbReference>
<evidence type="ECO:0000256" key="4">
    <source>
        <dbReference type="ARBA" id="ARBA00022679"/>
    </source>
</evidence>
<dbReference type="PANTHER" id="PTHR45780:SF2">
    <property type="entry name" value="ETHANOLAMINE-PHOSPHATE CYTIDYLYLTRANSFERASE"/>
    <property type="match status" value="1"/>
</dbReference>
<keyword evidence="6" id="KW-0443">Lipid metabolism</keyword>
<organism evidence="13 14">
    <name type="scientific">Camellia sinensis var. sinensis</name>
    <name type="common">China tea</name>
    <dbReference type="NCBI Taxonomy" id="542762"/>
    <lineage>
        <taxon>Eukaryota</taxon>
        <taxon>Viridiplantae</taxon>
        <taxon>Streptophyta</taxon>
        <taxon>Embryophyta</taxon>
        <taxon>Tracheophyta</taxon>
        <taxon>Spermatophyta</taxon>
        <taxon>Magnoliopsida</taxon>
        <taxon>eudicotyledons</taxon>
        <taxon>Gunneridae</taxon>
        <taxon>Pentapetalae</taxon>
        <taxon>asterids</taxon>
        <taxon>Ericales</taxon>
        <taxon>Theaceae</taxon>
        <taxon>Camellia</taxon>
    </lineage>
</organism>
<dbReference type="Proteomes" id="UP000306102">
    <property type="component" value="Unassembled WGS sequence"/>
</dbReference>
<feature type="domain" description="Cytidyltransferase-like" evidence="12">
    <location>
        <begin position="11"/>
        <end position="40"/>
    </location>
</feature>
<dbReference type="UniPathway" id="UPA00558">
    <property type="reaction ID" value="UER00742"/>
</dbReference>
<dbReference type="Gene3D" id="3.40.50.620">
    <property type="entry name" value="HUPs"/>
    <property type="match status" value="1"/>
</dbReference>
<dbReference type="PANTHER" id="PTHR45780">
    <property type="entry name" value="ETHANOLAMINE-PHOSPHATE CYTIDYLYLTRANSFERASE"/>
    <property type="match status" value="1"/>
</dbReference>
<keyword evidence="8" id="KW-1208">Phospholipid metabolism</keyword>
<comment type="pathway">
    <text evidence="9">Phospholipid metabolism; phosphatidylethanolamine biosynthesis; phosphatidylethanolamine from ethanolamine: step 2/3.</text>
</comment>
<evidence type="ECO:0000256" key="11">
    <source>
        <dbReference type="ARBA" id="ARBA00031473"/>
    </source>
</evidence>
<evidence type="ECO:0000256" key="9">
    <source>
        <dbReference type="ARBA" id="ARBA00024191"/>
    </source>
</evidence>
<sequence length="123" mass="13748">MKKKNMHIRVYMDGCFDMMHYGHCNTLRQARALDNQLVIGAVRGCRAMVRSGGGSESKGRGVKRERDMLGLSRFIEICWVYRDMLGLSMAEGGSHYCSKKKDDICGDGCDKWLQAKVGAVAHS</sequence>
<comment type="pathway">
    <text evidence="1">Lipid metabolism.</text>
</comment>
<dbReference type="SUPFAM" id="SSF52374">
    <property type="entry name" value="Nucleotidylyl transferase"/>
    <property type="match status" value="1"/>
</dbReference>
<keyword evidence="4" id="KW-0808">Transferase</keyword>
<reference evidence="13 14" key="1">
    <citation type="journal article" date="2018" name="Proc. Natl. Acad. Sci. U.S.A.">
        <title>Draft genome sequence of Camellia sinensis var. sinensis provides insights into the evolution of the tea genome and tea quality.</title>
        <authorList>
            <person name="Wei C."/>
            <person name="Yang H."/>
            <person name="Wang S."/>
            <person name="Zhao J."/>
            <person name="Liu C."/>
            <person name="Gao L."/>
            <person name="Xia E."/>
            <person name="Lu Y."/>
            <person name="Tai Y."/>
            <person name="She G."/>
            <person name="Sun J."/>
            <person name="Cao H."/>
            <person name="Tong W."/>
            <person name="Gao Q."/>
            <person name="Li Y."/>
            <person name="Deng W."/>
            <person name="Jiang X."/>
            <person name="Wang W."/>
            <person name="Chen Q."/>
            <person name="Zhang S."/>
            <person name="Li H."/>
            <person name="Wu J."/>
            <person name="Wang P."/>
            <person name="Li P."/>
            <person name="Shi C."/>
            <person name="Zheng F."/>
            <person name="Jian J."/>
            <person name="Huang B."/>
            <person name="Shan D."/>
            <person name="Shi M."/>
            <person name="Fang C."/>
            <person name="Yue Y."/>
            <person name="Li F."/>
            <person name="Li D."/>
            <person name="Wei S."/>
            <person name="Han B."/>
            <person name="Jiang C."/>
            <person name="Yin Y."/>
            <person name="Xia T."/>
            <person name="Zhang Z."/>
            <person name="Bennetzen J.L."/>
            <person name="Zhao S."/>
            <person name="Wan X."/>
        </authorList>
    </citation>
    <scope>NUCLEOTIDE SEQUENCE [LARGE SCALE GENOMIC DNA]</scope>
    <source>
        <strain evidence="14">cv. Shuchazao</strain>
        <tissue evidence="13">Leaf</tissue>
    </source>
</reference>
<evidence type="ECO:0000256" key="1">
    <source>
        <dbReference type="ARBA" id="ARBA00005189"/>
    </source>
</evidence>
<dbReference type="EC" id="2.7.7.14" evidence="10"/>
<dbReference type="GO" id="GO:0005737">
    <property type="term" value="C:cytoplasm"/>
    <property type="evidence" value="ECO:0007669"/>
    <property type="project" value="TreeGrafter"/>
</dbReference>
<evidence type="ECO:0000256" key="3">
    <source>
        <dbReference type="ARBA" id="ARBA00022516"/>
    </source>
</evidence>
<dbReference type="InterPro" id="IPR004821">
    <property type="entry name" value="Cyt_trans-like"/>
</dbReference>
<dbReference type="NCBIfam" id="TIGR00125">
    <property type="entry name" value="cyt_tran_rel"/>
    <property type="match status" value="1"/>
</dbReference>
<accession>A0A4S4DCK8</accession>
<keyword evidence="14" id="KW-1185">Reference proteome</keyword>
<name>A0A4S4DCK8_CAMSN</name>
<evidence type="ECO:0000256" key="5">
    <source>
        <dbReference type="ARBA" id="ARBA00022695"/>
    </source>
</evidence>
<dbReference type="InterPro" id="IPR044608">
    <property type="entry name" value="Ect1/PCYT2"/>
</dbReference>